<sequence length="615" mass="68873">MTLFDIAELREQVALNLQRADLLSCLRVSKAWHTWFIPMVYRNLLLTRRYLGDTKKRASLVDDLRRYGMHVRQLTQFSKGYIFIDDDSEDPDHFLCDGAASTYCNRLTSVFLYIQSNPSMWQSLLRLFQNNPSLTSVHLEGWESPHVNFGIANLFHHTHNLRHLGLNPLRKLSSATVDRVFSLCPRLESLTLYSINNIVMADSNRSDTGSRDVNEGGSSVEGGILTMPRLPAPTASSASVEMAINNASPAQPHLTRLRKLVVSVHLTAPYLPRLLGLCSYMTHLRLTEAWIICLAADPAIYLDTLSLLPATLISLEVVSLQSFGDEHLATLLRRMPTSLKRIALLDVQVGPQTIEAIVACHRTTLETLKLKCKHHHILGPNVASILTLCPMLRSIQIDGPQQHPLHIPIDDLVHSPWACKNLEVFRIAVGVEHESAVTSPSYIRRERAVSHDGDSGGGVPITRPEAAFYHQLGQLHALVEVSFACRCPIELDHGRGRMAISWTLSHGLASLASLKRLRYLELEEFPPRGRFATVNGPVHTIVASGGGQEKRNGSHKDENKGSTTMSEGAQSLHWMQQNLPQLRQFNCPQLTPTRQSWIQGQLRHVTVSTVRNWRE</sequence>
<dbReference type="OrthoDB" id="2390380at2759"/>
<evidence type="ECO:0008006" key="4">
    <source>
        <dbReference type="Google" id="ProtNLM"/>
    </source>
</evidence>
<comment type="caution">
    <text evidence="2">The sequence shown here is derived from an EMBL/GenBank/DDBJ whole genome shotgun (WGS) entry which is preliminary data.</text>
</comment>
<evidence type="ECO:0000313" key="3">
    <source>
        <dbReference type="Proteomes" id="UP000807716"/>
    </source>
</evidence>
<dbReference type="GO" id="GO:0031146">
    <property type="term" value="P:SCF-dependent proteasomal ubiquitin-dependent protein catabolic process"/>
    <property type="evidence" value="ECO:0007669"/>
    <property type="project" value="TreeGrafter"/>
</dbReference>
<gene>
    <name evidence="2" type="ORF">DFQ27_003692</name>
</gene>
<keyword evidence="3" id="KW-1185">Reference proteome</keyword>
<protein>
    <recommendedName>
        <fullName evidence="4">F-box domain-containing protein</fullName>
    </recommendedName>
</protein>
<evidence type="ECO:0000313" key="2">
    <source>
        <dbReference type="EMBL" id="KAG0260143.1"/>
    </source>
</evidence>
<dbReference type="AlphaFoldDB" id="A0A9P6Q561"/>
<dbReference type="SUPFAM" id="SSF52047">
    <property type="entry name" value="RNI-like"/>
    <property type="match status" value="1"/>
</dbReference>
<reference evidence="2" key="1">
    <citation type="journal article" date="2020" name="Fungal Divers.">
        <title>Resolving the Mortierellaceae phylogeny through synthesis of multi-gene phylogenetics and phylogenomics.</title>
        <authorList>
            <person name="Vandepol N."/>
            <person name="Liber J."/>
            <person name="Desiro A."/>
            <person name="Na H."/>
            <person name="Kennedy M."/>
            <person name="Barry K."/>
            <person name="Grigoriev I.V."/>
            <person name="Miller A.N."/>
            <person name="O'Donnell K."/>
            <person name="Stajich J.E."/>
            <person name="Bonito G."/>
        </authorList>
    </citation>
    <scope>NUCLEOTIDE SEQUENCE</scope>
    <source>
        <strain evidence="2">BC1065</strain>
    </source>
</reference>
<feature type="compositionally biased region" description="Basic and acidic residues" evidence="1">
    <location>
        <begin position="548"/>
        <end position="560"/>
    </location>
</feature>
<dbReference type="Proteomes" id="UP000807716">
    <property type="component" value="Unassembled WGS sequence"/>
</dbReference>
<dbReference type="GO" id="GO:0019005">
    <property type="term" value="C:SCF ubiquitin ligase complex"/>
    <property type="evidence" value="ECO:0007669"/>
    <property type="project" value="TreeGrafter"/>
</dbReference>
<evidence type="ECO:0000256" key="1">
    <source>
        <dbReference type="SAM" id="MobiDB-lite"/>
    </source>
</evidence>
<dbReference type="EMBL" id="JAAAJB010000259">
    <property type="protein sequence ID" value="KAG0260143.1"/>
    <property type="molecule type" value="Genomic_DNA"/>
</dbReference>
<dbReference type="Gene3D" id="3.80.10.10">
    <property type="entry name" value="Ribonuclease Inhibitor"/>
    <property type="match status" value="1"/>
</dbReference>
<name>A0A9P6Q561_9FUNG</name>
<dbReference type="InterPro" id="IPR032675">
    <property type="entry name" value="LRR_dom_sf"/>
</dbReference>
<dbReference type="PANTHER" id="PTHR13318:SF105">
    <property type="entry name" value="F-BOX_LRR-REPEAT PROTEIN 3"/>
    <property type="match status" value="1"/>
</dbReference>
<dbReference type="PANTHER" id="PTHR13318">
    <property type="entry name" value="PARTNER OF PAIRED, ISOFORM B-RELATED"/>
    <property type="match status" value="1"/>
</dbReference>
<proteinExistence type="predicted"/>
<organism evidence="2 3">
    <name type="scientific">Actinomortierella ambigua</name>
    <dbReference type="NCBI Taxonomy" id="1343610"/>
    <lineage>
        <taxon>Eukaryota</taxon>
        <taxon>Fungi</taxon>
        <taxon>Fungi incertae sedis</taxon>
        <taxon>Mucoromycota</taxon>
        <taxon>Mortierellomycotina</taxon>
        <taxon>Mortierellomycetes</taxon>
        <taxon>Mortierellales</taxon>
        <taxon>Mortierellaceae</taxon>
        <taxon>Actinomortierella</taxon>
    </lineage>
</organism>
<feature type="region of interest" description="Disordered" evidence="1">
    <location>
        <begin position="543"/>
        <end position="568"/>
    </location>
</feature>
<accession>A0A9P6Q561</accession>